<sequence length="289" mass="32794">MLFQEGYILYQERLSPGAIVKFEEAAELGHGEAAYWVGEILRKRYAYMTAEAEQFYRQAADGGEVYAMLRFAQNGNFCGTLRDCDYDHEEWVDRALATALPRAEAGDSEAMMELFSVYWAAGDRGEAFEWTEKAAENGNAFAQFWLAVGLLDERDMGFYWTEAGRREDTLKWLRASAEQGFPKAILKLAVELKEDGRFEEANEWVDRMGQTDYFEALYNYGLILLDGSEGMFQYPEAKPVEGLAVLMALHRQTGSSTVQRSIGGSPAFICIWLRRKERRLISNAPKPTG</sequence>
<evidence type="ECO:0000313" key="2">
    <source>
        <dbReference type="Proteomes" id="UP000035057"/>
    </source>
</evidence>
<dbReference type="SUPFAM" id="SSF81901">
    <property type="entry name" value="HCP-like"/>
    <property type="match status" value="1"/>
</dbReference>
<protein>
    <recommendedName>
        <fullName evidence="3">Sel1 repeat family protein</fullName>
    </recommendedName>
</protein>
<dbReference type="PATRIC" id="fig|1137280.3.peg.1924"/>
<keyword evidence="2" id="KW-1185">Reference proteome</keyword>
<dbReference type="InterPro" id="IPR011990">
    <property type="entry name" value="TPR-like_helical_dom_sf"/>
</dbReference>
<dbReference type="Gene3D" id="1.25.40.10">
    <property type="entry name" value="Tetratricopeptide repeat domain"/>
    <property type="match status" value="1"/>
</dbReference>
<evidence type="ECO:0008006" key="3">
    <source>
        <dbReference type="Google" id="ProtNLM"/>
    </source>
</evidence>
<name>A0A072N093_9GAMM</name>
<gene>
    <name evidence="1" type="ORF">D777_02109</name>
</gene>
<dbReference type="EMBL" id="ANIE01000006">
    <property type="protein sequence ID" value="KEF30956.1"/>
    <property type="molecule type" value="Genomic_DNA"/>
</dbReference>
<accession>A0A072N093</accession>
<dbReference type="PANTHER" id="PTHR45088">
    <property type="entry name" value="OSJNBA0022H21.17 PROTEIN"/>
    <property type="match status" value="1"/>
</dbReference>
<dbReference type="InterPro" id="IPR053301">
    <property type="entry name" value="F-box_motif"/>
</dbReference>
<dbReference type="PANTHER" id="PTHR45088:SF1">
    <property type="entry name" value="OS04G0476000 PROTEIN"/>
    <property type="match status" value="1"/>
</dbReference>
<dbReference type="STRING" id="1137280.D777_02109"/>
<evidence type="ECO:0000313" key="1">
    <source>
        <dbReference type="EMBL" id="KEF30956.1"/>
    </source>
</evidence>
<reference evidence="1 2" key="1">
    <citation type="submission" date="2012-12" db="EMBL/GenBank/DDBJ databases">
        <title>Genome assembly of Marinobacter sp. AK21.</title>
        <authorList>
            <person name="Khatri I."/>
            <person name="Kumar R."/>
            <person name="Vaidya B."/>
            <person name="Subramanian S."/>
            <person name="Pinnaka A."/>
        </authorList>
    </citation>
    <scope>NUCLEOTIDE SEQUENCE [LARGE SCALE GENOMIC DNA]</scope>
    <source>
        <strain evidence="1 2">AK21</strain>
    </source>
</reference>
<comment type="caution">
    <text evidence="1">The sequence shown here is derived from an EMBL/GenBank/DDBJ whole genome shotgun (WGS) entry which is preliminary data.</text>
</comment>
<proteinExistence type="predicted"/>
<organism evidence="1 2">
    <name type="scientific">Marinobacter nitratireducens</name>
    <dbReference type="NCBI Taxonomy" id="1137280"/>
    <lineage>
        <taxon>Bacteria</taxon>
        <taxon>Pseudomonadati</taxon>
        <taxon>Pseudomonadota</taxon>
        <taxon>Gammaproteobacteria</taxon>
        <taxon>Pseudomonadales</taxon>
        <taxon>Marinobacteraceae</taxon>
        <taxon>Marinobacter</taxon>
    </lineage>
</organism>
<dbReference type="Proteomes" id="UP000035057">
    <property type="component" value="Unassembled WGS sequence"/>
</dbReference>
<dbReference type="AlphaFoldDB" id="A0A072N093"/>